<keyword evidence="3" id="KW-0548">Nucleotidyltransferase</keyword>
<dbReference type="CDD" id="cd09274">
    <property type="entry name" value="RNase_HI_RT_Ty3"/>
    <property type="match status" value="1"/>
</dbReference>
<dbReference type="PANTHER" id="PTHR37984:SF5">
    <property type="entry name" value="PROTEIN NYNRIN-LIKE"/>
    <property type="match status" value="1"/>
</dbReference>
<evidence type="ECO:0000256" key="5">
    <source>
        <dbReference type="ARBA" id="ARBA00022759"/>
    </source>
</evidence>
<evidence type="ECO:0000256" key="7">
    <source>
        <dbReference type="ARBA" id="ARBA00022918"/>
    </source>
</evidence>
<keyword evidence="7" id="KW-0695">RNA-directed DNA polymerase</keyword>
<dbReference type="EC" id="2.7.7.49" evidence="1"/>
<keyword evidence="4" id="KW-0540">Nuclease</keyword>
<dbReference type="InterPro" id="IPR043502">
    <property type="entry name" value="DNA/RNA_pol_sf"/>
</dbReference>
<dbReference type="GO" id="GO:0004519">
    <property type="term" value="F:endonuclease activity"/>
    <property type="evidence" value="ECO:0007669"/>
    <property type="project" value="UniProtKB-KW"/>
</dbReference>
<name>A0A178U606_ARATH</name>
<dbReference type="GO" id="GO:0016787">
    <property type="term" value="F:hydrolase activity"/>
    <property type="evidence" value="ECO:0007669"/>
    <property type="project" value="UniProtKB-KW"/>
</dbReference>
<accession>A0A178U606</accession>
<dbReference type="SUPFAM" id="SSF56672">
    <property type="entry name" value="DNA/RNA polymerases"/>
    <property type="match status" value="1"/>
</dbReference>
<feature type="domain" description="Reverse transcriptase RNase H-like" evidence="8">
    <location>
        <begin position="176"/>
        <end position="238"/>
    </location>
</feature>
<keyword evidence="6" id="KW-0378">Hydrolase</keyword>
<dbReference type="CDD" id="cd00303">
    <property type="entry name" value="retropepsin_like"/>
    <property type="match status" value="1"/>
</dbReference>
<comment type="caution">
    <text evidence="9">The sequence shown here is derived from an EMBL/GenBank/DDBJ whole genome shotgun (WGS) entry which is preliminary data.</text>
</comment>
<dbReference type="Gene3D" id="3.30.70.270">
    <property type="match status" value="1"/>
</dbReference>
<dbReference type="InterPro" id="IPR021109">
    <property type="entry name" value="Peptidase_aspartic_dom_sf"/>
</dbReference>
<dbReference type="InterPro" id="IPR041373">
    <property type="entry name" value="RT_RNaseH"/>
</dbReference>
<dbReference type="PANTHER" id="PTHR37984">
    <property type="entry name" value="PROTEIN CBG26694"/>
    <property type="match status" value="1"/>
</dbReference>
<dbReference type="InterPro" id="IPR043128">
    <property type="entry name" value="Rev_trsase/Diguanyl_cyclase"/>
</dbReference>
<evidence type="ECO:0000256" key="6">
    <source>
        <dbReference type="ARBA" id="ARBA00022801"/>
    </source>
</evidence>
<organism evidence="9 10">
    <name type="scientific">Arabidopsis thaliana</name>
    <name type="common">Mouse-ear cress</name>
    <dbReference type="NCBI Taxonomy" id="3702"/>
    <lineage>
        <taxon>Eukaryota</taxon>
        <taxon>Viridiplantae</taxon>
        <taxon>Streptophyta</taxon>
        <taxon>Embryophyta</taxon>
        <taxon>Tracheophyta</taxon>
        <taxon>Spermatophyta</taxon>
        <taxon>Magnoliopsida</taxon>
        <taxon>eudicotyledons</taxon>
        <taxon>Gunneridae</taxon>
        <taxon>Pentapetalae</taxon>
        <taxon>rosids</taxon>
        <taxon>malvids</taxon>
        <taxon>Brassicales</taxon>
        <taxon>Brassicaceae</taxon>
        <taxon>Camelineae</taxon>
        <taxon>Arabidopsis</taxon>
    </lineage>
</organism>
<proteinExistence type="predicted"/>
<dbReference type="Pfam" id="PF17917">
    <property type="entry name" value="RT_RNaseH"/>
    <property type="match status" value="1"/>
</dbReference>
<dbReference type="Gene3D" id="2.40.70.10">
    <property type="entry name" value="Acid Proteases"/>
    <property type="match status" value="1"/>
</dbReference>
<evidence type="ECO:0000256" key="4">
    <source>
        <dbReference type="ARBA" id="ARBA00022722"/>
    </source>
</evidence>
<dbReference type="Pfam" id="PF08284">
    <property type="entry name" value="RVP_2"/>
    <property type="match status" value="1"/>
</dbReference>
<reference evidence="10" key="1">
    <citation type="journal article" date="2016" name="Proc. Natl. Acad. Sci. U.S.A.">
        <title>Chromosome-level assembly of Arabidopsis thaliana Ler reveals the extent of translocation and inversion polymorphisms.</title>
        <authorList>
            <person name="Zapata L."/>
            <person name="Ding J."/>
            <person name="Willing E.M."/>
            <person name="Hartwig B."/>
            <person name="Bezdan D."/>
            <person name="Jiao W.B."/>
            <person name="Patel V."/>
            <person name="Velikkakam James G."/>
            <person name="Koornneef M."/>
            <person name="Ossowski S."/>
            <person name="Schneeberger K."/>
        </authorList>
    </citation>
    <scope>NUCLEOTIDE SEQUENCE [LARGE SCALE GENOMIC DNA]</scope>
    <source>
        <strain evidence="10">cv. Landsberg erecta</strain>
    </source>
</reference>
<evidence type="ECO:0000259" key="8">
    <source>
        <dbReference type="Pfam" id="PF17917"/>
    </source>
</evidence>
<keyword evidence="5" id="KW-0255">Endonuclease</keyword>
<evidence type="ECO:0000256" key="1">
    <source>
        <dbReference type="ARBA" id="ARBA00012493"/>
    </source>
</evidence>
<gene>
    <name evidence="9" type="ORF">AXX17_ATUG04670</name>
</gene>
<dbReference type="AlphaFoldDB" id="A0A178U606"/>
<dbReference type="GO" id="GO:0003964">
    <property type="term" value="F:RNA-directed DNA polymerase activity"/>
    <property type="evidence" value="ECO:0007669"/>
    <property type="project" value="UniProtKB-KW"/>
</dbReference>
<dbReference type="EMBL" id="LUHQ01000026">
    <property type="protein sequence ID" value="OAO89090.1"/>
    <property type="molecule type" value="Genomic_DNA"/>
</dbReference>
<evidence type="ECO:0000313" key="9">
    <source>
        <dbReference type="EMBL" id="OAO89090.1"/>
    </source>
</evidence>
<protein>
    <recommendedName>
        <fullName evidence="1">RNA-directed DNA polymerase</fullName>
        <ecNumber evidence="1">2.7.7.49</ecNumber>
    </recommendedName>
</protein>
<sequence length="305" mass="34849">MVRAASGRAMYPFGLVRGISVVVNGVNMPADLIIVPLKKRDVILGMDWLGKYKAHIDYHRGRIQFEREEGMLKFEGIRTTLGSLVISVIQAERMLEKGCEAYLATITTKEVGASAEYYRRFVKGFASMAQPMTRLTGKDTKFQWSDECKKSFTDLKLMLTSAPVLTLLEADKPYMHEGNYPTHNLEMAVVVFVLKIWRSYLYDAKVQIFTDHKSLKYIFTQPELNLRQRRWMEFVADYDLDIAYHPGKANQVADALSRRRCEVEAEKNHEALVNMMGTLHLNVLSKEMEPLGLTVADQADLLSRI</sequence>
<evidence type="ECO:0000256" key="2">
    <source>
        <dbReference type="ARBA" id="ARBA00022679"/>
    </source>
</evidence>
<evidence type="ECO:0000256" key="3">
    <source>
        <dbReference type="ARBA" id="ARBA00022695"/>
    </source>
</evidence>
<keyword evidence="2" id="KW-0808">Transferase</keyword>
<dbReference type="InterPro" id="IPR050951">
    <property type="entry name" value="Retrovirus_Pol_polyprotein"/>
</dbReference>
<dbReference type="Proteomes" id="UP000078284">
    <property type="component" value="Unassembled WGS sequence"/>
</dbReference>
<evidence type="ECO:0000313" key="10">
    <source>
        <dbReference type="Proteomes" id="UP000078284"/>
    </source>
</evidence>